<dbReference type="Pfam" id="PF03853">
    <property type="entry name" value="YjeF_N"/>
    <property type="match status" value="1"/>
</dbReference>
<evidence type="ECO:0000256" key="10">
    <source>
        <dbReference type="ARBA" id="ARBA00022840"/>
    </source>
</evidence>
<comment type="catalytic activity">
    <reaction evidence="1">
        <text>(6R)-NADHX = (6S)-NADHX</text>
        <dbReference type="Rhea" id="RHEA:32215"/>
        <dbReference type="ChEBI" id="CHEBI:64074"/>
        <dbReference type="ChEBI" id="CHEBI:64075"/>
        <dbReference type="EC" id="5.1.99.6"/>
    </reaction>
</comment>
<dbReference type="PROSITE" id="PS51383">
    <property type="entry name" value="YJEF_C_3"/>
    <property type="match status" value="1"/>
</dbReference>
<gene>
    <name evidence="23" type="ORF">MNBD_DELTA03-556</name>
</gene>
<dbReference type="Pfam" id="PF01256">
    <property type="entry name" value="Carb_kinase"/>
    <property type="match status" value="1"/>
</dbReference>
<evidence type="ECO:0000256" key="9">
    <source>
        <dbReference type="ARBA" id="ARBA00022741"/>
    </source>
</evidence>
<comment type="similarity">
    <text evidence="5">In the C-terminal section; belongs to the NnrD/CARKD family.</text>
</comment>
<dbReference type="SUPFAM" id="SSF53613">
    <property type="entry name" value="Ribokinase-like"/>
    <property type="match status" value="1"/>
</dbReference>
<dbReference type="InterPro" id="IPR000631">
    <property type="entry name" value="CARKD"/>
</dbReference>
<dbReference type="PROSITE" id="PS51385">
    <property type="entry name" value="YJEF_N"/>
    <property type="match status" value="1"/>
</dbReference>
<keyword evidence="16" id="KW-0511">Multifunctional enzyme</keyword>
<dbReference type="GO" id="GO:0046872">
    <property type="term" value="F:metal ion binding"/>
    <property type="evidence" value="ECO:0007669"/>
    <property type="project" value="UniProtKB-KW"/>
</dbReference>
<dbReference type="GO" id="GO:0110051">
    <property type="term" value="P:metabolite repair"/>
    <property type="evidence" value="ECO:0007669"/>
    <property type="project" value="TreeGrafter"/>
</dbReference>
<dbReference type="NCBIfam" id="TIGR00196">
    <property type="entry name" value="yjeF_cterm"/>
    <property type="match status" value="1"/>
</dbReference>
<evidence type="ECO:0000256" key="5">
    <source>
        <dbReference type="ARBA" id="ARBA00009524"/>
    </source>
</evidence>
<feature type="domain" description="YjeF N-terminal" evidence="22">
    <location>
        <begin position="10"/>
        <end position="220"/>
    </location>
</feature>
<dbReference type="PANTHER" id="PTHR12592">
    <property type="entry name" value="ATP-DEPENDENT (S)-NAD(P)H-HYDRATE DEHYDRATASE FAMILY MEMBER"/>
    <property type="match status" value="1"/>
</dbReference>
<keyword evidence="10" id="KW-0067">ATP-binding</keyword>
<dbReference type="EC" id="4.2.1.136" evidence="7"/>
<keyword evidence="8" id="KW-0479">Metal-binding</keyword>
<keyword evidence="13" id="KW-0520">NAD</keyword>
<accession>A0A3B0VHC4</accession>
<name>A0A3B0VHC4_9ZZZZ</name>
<evidence type="ECO:0000256" key="11">
    <source>
        <dbReference type="ARBA" id="ARBA00022857"/>
    </source>
</evidence>
<protein>
    <recommendedName>
        <fullName evidence="18">Nicotinamide nucleotide repair protein</fullName>
        <ecNumber evidence="7">4.2.1.136</ecNumber>
        <ecNumber evidence="6">5.1.99.6</ecNumber>
    </recommendedName>
</protein>
<evidence type="ECO:0000256" key="2">
    <source>
        <dbReference type="ARBA" id="ARBA00000909"/>
    </source>
</evidence>
<dbReference type="EMBL" id="UOEX01000222">
    <property type="protein sequence ID" value="VAW37717.1"/>
    <property type="molecule type" value="Genomic_DNA"/>
</dbReference>
<dbReference type="InterPro" id="IPR029056">
    <property type="entry name" value="Ribokinase-like"/>
</dbReference>
<evidence type="ECO:0000256" key="16">
    <source>
        <dbReference type="ARBA" id="ARBA00023268"/>
    </source>
</evidence>
<dbReference type="InterPro" id="IPR030677">
    <property type="entry name" value="Nnr"/>
</dbReference>
<dbReference type="HAMAP" id="MF_01966">
    <property type="entry name" value="NADHX_epimerase"/>
    <property type="match status" value="1"/>
</dbReference>
<comment type="similarity">
    <text evidence="4">In the N-terminal section; belongs to the NnrE/AIBP family.</text>
</comment>
<evidence type="ECO:0000259" key="22">
    <source>
        <dbReference type="PROSITE" id="PS51385"/>
    </source>
</evidence>
<comment type="cofactor">
    <cofactor evidence="3">
        <name>K(+)</name>
        <dbReference type="ChEBI" id="CHEBI:29103"/>
    </cofactor>
</comment>
<dbReference type="InterPro" id="IPR036652">
    <property type="entry name" value="YjeF_N_dom_sf"/>
</dbReference>
<keyword evidence="12" id="KW-0630">Potassium</keyword>
<proteinExistence type="inferred from homology"/>
<dbReference type="GO" id="GO:0052856">
    <property type="term" value="F:NAD(P)HX epimerase activity"/>
    <property type="evidence" value="ECO:0007669"/>
    <property type="project" value="UniProtKB-EC"/>
</dbReference>
<dbReference type="PANTHER" id="PTHR12592:SF0">
    <property type="entry name" value="ATP-DEPENDENT (S)-NAD(P)H-HYDRATE DEHYDRATASE"/>
    <property type="match status" value="1"/>
</dbReference>
<sequence length="524" mass="55032">MIKLAAAEVMRRLDAAAINDYGIPGMVLMENAGRGTVDIIQAHYGPLNGKKITVVTGPGNNGGDGLVIARYLHQLGAAPRVFMLVPAAKMTGDAALNLSIVRKLPVELRQVTDDLSELKAALRESELVVDAIFGTGLRREVGGRFAAVIRLINNSRLPVTAVDIPSGLNSDNGQVMGAGIKAALTVTYGLAKPGQIIYPGADLIGRLEVVDIGIPPEVVEGAEINLELLRQPEISTLLHERPANSHKGSFGHLLVLAGSHGKTGAAILCAQGALRAGTGLVTMGSPRALNTIYETRLAEAMTFPLSGDNFLTMDDYPAILQALSGKKAVVLGPGLGQNTTTRDLVVKLYNELEIPMLIDADGLNCLKDDLRPRAGGPWRVLTPHPGEMARLTGMSSRDIQTRRLETALSFARRQGVILVLKGAATIIAHPQGMAALNSSGNPGMAAGGMGDVLSGIIGGLLAQGLSAWDAARLGVYIHGRAADRLAGQATAGFLASEVANEVPLAIKELRNRSAEATNYPTRKL</sequence>
<evidence type="ECO:0000256" key="14">
    <source>
        <dbReference type="ARBA" id="ARBA00023235"/>
    </source>
</evidence>
<comment type="catalytic activity">
    <reaction evidence="2">
        <text>(6R)-NADPHX = (6S)-NADPHX</text>
        <dbReference type="Rhea" id="RHEA:32227"/>
        <dbReference type="ChEBI" id="CHEBI:64076"/>
        <dbReference type="ChEBI" id="CHEBI:64077"/>
        <dbReference type="EC" id="5.1.99.6"/>
    </reaction>
</comment>
<evidence type="ECO:0000256" key="7">
    <source>
        <dbReference type="ARBA" id="ARBA00013129"/>
    </source>
</evidence>
<keyword evidence="15 23" id="KW-0456">Lyase</keyword>
<evidence type="ECO:0000256" key="17">
    <source>
        <dbReference type="ARBA" id="ARBA00025153"/>
    </source>
</evidence>
<evidence type="ECO:0000259" key="21">
    <source>
        <dbReference type="PROSITE" id="PS51383"/>
    </source>
</evidence>
<dbReference type="EC" id="5.1.99.6" evidence="6"/>
<reference evidence="23" key="1">
    <citation type="submission" date="2018-06" db="EMBL/GenBank/DDBJ databases">
        <authorList>
            <person name="Zhirakovskaya E."/>
        </authorList>
    </citation>
    <scope>NUCLEOTIDE SEQUENCE</scope>
</reference>
<dbReference type="PROSITE" id="PS01050">
    <property type="entry name" value="YJEF_C_2"/>
    <property type="match status" value="1"/>
</dbReference>
<evidence type="ECO:0000256" key="4">
    <source>
        <dbReference type="ARBA" id="ARBA00006001"/>
    </source>
</evidence>
<evidence type="ECO:0000256" key="12">
    <source>
        <dbReference type="ARBA" id="ARBA00022958"/>
    </source>
</evidence>
<dbReference type="CDD" id="cd01171">
    <property type="entry name" value="YXKO-related"/>
    <property type="match status" value="1"/>
</dbReference>
<dbReference type="Gene3D" id="3.40.50.10260">
    <property type="entry name" value="YjeF N-terminal domain"/>
    <property type="match status" value="1"/>
</dbReference>
<comment type="catalytic activity">
    <reaction evidence="20">
        <text>(6S)-NADPHX + ADP = AMP + phosphate + NADPH + H(+)</text>
        <dbReference type="Rhea" id="RHEA:32235"/>
        <dbReference type="ChEBI" id="CHEBI:15378"/>
        <dbReference type="ChEBI" id="CHEBI:43474"/>
        <dbReference type="ChEBI" id="CHEBI:57783"/>
        <dbReference type="ChEBI" id="CHEBI:64076"/>
        <dbReference type="ChEBI" id="CHEBI:456215"/>
        <dbReference type="ChEBI" id="CHEBI:456216"/>
        <dbReference type="EC" id="4.2.1.136"/>
    </reaction>
</comment>
<dbReference type="Gene3D" id="3.40.1190.20">
    <property type="match status" value="1"/>
</dbReference>
<dbReference type="InterPro" id="IPR017953">
    <property type="entry name" value="Carbohydrate_kinase_pred_CS"/>
</dbReference>
<evidence type="ECO:0000256" key="20">
    <source>
        <dbReference type="ARBA" id="ARBA00049209"/>
    </source>
</evidence>
<feature type="domain" description="YjeF C-terminal" evidence="21">
    <location>
        <begin position="230"/>
        <end position="509"/>
    </location>
</feature>
<keyword evidence="14 23" id="KW-0413">Isomerase</keyword>
<organism evidence="23">
    <name type="scientific">hydrothermal vent metagenome</name>
    <dbReference type="NCBI Taxonomy" id="652676"/>
    <lineage>
        <taxon>unclassified sequences</taxon>
        <taxon>metagenomes</taxon>
        <taxon>ecological metagenomes</taxon>
    </lineage>
</organism>
<comment type="function">
    <text evidence="17">Bifunctional enzyme that catalyzes the epimerization of the S- and R-forms of NAD(P)HX and the dehydration of the S-form of NAD(P)HX at the expense of ADP, which is converted to AMP. This allows the repair of both epimers of NAD(P)HX, a damaged form of NAD(P)H that is a result of enzymatic or heat-dependent hydration.</text>
</comment>
<dbReference type="HAMAP" id="MF_01965">
    <property type="entry name" value="NADHX_dehydratase"/>
    <property type="match status" value="1"/>
</dbReference>
<evidence type="ECO:0000256" key="8">
    <source>
        <dbReference type="ARBA" id="ARBA00022723"/>
    </source>
</evidence>
<keyword evidence="9" id="KW-0547">Nucleotide-binding</keyword>
<dbReference type="PIRSF" id="PIRSF017184">
    <property type="entry name" value="Nnr"/>
    <property type="match status" value="1"/>
</dbReference>
<evidence type="ECO:0000256" key="13">
    <source>
        <dbReference type="ARBA" id="ARBA00023027"/>
    </source>
</evidence>
<evidence type="ECO:0000256" key="3">
    <source>
        <dbReference type="ARBA" id="ARBA00001958"/>
    </source>
</evidence>
<evidence type="ECO:0000256" key="6">
    <source>
        <dbReference type="ARBA" id="ARBA00012228"/>
    </source>
</evidence>
<evidence type="ECO:0000256" key="1">
    <source>
        <dbReference type="ARBA" id="ARBA00000013"/>
    </source>
</evidence>
<dbReference type="InterPro" id="IPR004443">
    <property type="entry name" value="YjeF_N_dom"/>
</dbReference>
<dbReference type="SUPFAM" id="SSF64153">
    <property type="entry name" value="YjeF N-terminal domain-like"/>
    <property type="match status" value="1"/>
</dbReference>
<evidence type="ECO:0000313" key="23">
    <source>
        <dbReference type="EMBL" id="VAW37717.1"/>
    </source>
</evidence>
<evidence type="ECO:0000256" key="18">
    <source>
        <dbReference type="ARBA" id="ARBA00032624"/>
    </source>
</evidence>
<dbReference type="AlphaFoldDB" id="A0A3B0VHC4"/>
<evidence type="ECO:0000256" key="15">
    <source>
        <dbReference type="ARBA" id="ARBA00023239"/>
    </source>
</evidence>
<dbReference type="GO" id="GO:0052855">
    <property type="term" value="F:ADP-dependent NAD(P)H-hydrate dehydratase activity"/>
    <property type="evidence" value="ECO:0007669"/>
    <property type="project" value="UniProtKB-EC"/>
</dbReference>
<evidence type="ECO:0000256" key="19">
    <source>
        <dbReference type="ARBA" id="ARBA00048238"/>
    </source>
</evidence>
<keyword evidence="11" id="KW-0521">NADP</keyword>
<dbReference type="PROSITE" id="PS01049">
    <property type="entry name" value="YJEF_C_1"/>
    <property type="match status" value="1"/>
</dbReference>
<dbReference type="GO" id="GO:0005524">
    <property type="term" value="F:ATP binding"/>
    <property type="evidence" value="ECO:0007669"/>
    <property type="project" value="UniProtKB-KW"/>
</dbReference>
<dbReference type="NCBIfam" id="TIGR00197">
    <property type="entry name" value="yjeF_nterm"/>
    <property type="match status" value="1"/>
</dbReference>
<comment type="catalytic activity">
    <reaction evidence="19">
        <text>(6S)-NADHX + ADP = AMP + phosphate + NADH + H(+)</text>
        <dbReference type="Rhea" id="RHEA:32223"/>
        <dbReference type="ChEBI" id="CHEBI:15378"/>
        <dbReference type="ChEBI" id="CHEBI:43474"/>
        <dbReference type="ChEBI" id="CHEBI:57945"/>
        <dbReference type="ChEBI" id="CHEBI:64074"/>
        <dbReference type="ChEBI" id="CHEBI:456215"/>
        <dbReference type="ChEBI" id="CHEBI:456216"/>
        <dbReference type="EC" id="4.2.1.136"/>
    </reaction>
</comment>